<dbReference type="Pfam" id="PF24463">
    <property type="entry name" value="DUF7577"/>
    <property type="match status" value="1"/>
</dbReference>
<reference evidence="2 3" key="1">
    <citation type="journal article" date="2019" name="Int. J. Syst. Evol. Microbiol.">
        <title>The Global Catalogue of Microorganisms (GCM) 10K type strain sequencing project: providing services to taxonomists for standard genome sequencing and annotation.</title>
        <authorList>
            <consortium name="The Broad Institute Genomics Platform"/>
            <consortium name="The Broad Institute Genome Sequencing Center for Infectious Disease"/>
            <person name="Wu L."/>
            <person name="Ma J."/>
        </authorList>
    </citation>
    <scope>NUCLEOTIDE SEQUENCE [LARGE SCALE GENOMIC DNA]</scope>
    <source>
        <strain evidence="2 3">CGMCC 1.12125</strain>
    </source>
</reference>
<evidence type="ECO:0000313" key="2">
    <source>
        <dbReference type="EMBL" id="MFD1586503.1"/>
    </source>
</evidence>
<dbReference type="RefSeq" id="WP_247379583.1">
    <property type="nucleotide sequence ID" value="NZ_JALLGV010000007.1"/>
</dbReference>
<feature type="domain" description="DUF7577" evidence="1">
    <location>
        <begin position="55"/>
        <end position="81"/>
    </location>
</feature>
<gene>
    <name evidence="2" type="ORF">ACFR9U_05885</name>
</gene>
<evidence type="ECO:0000259" key="1">
    <source>
        <dbReference type="Pfam" id="PF24463"/>
    </source>
</evidence>
<dbReference type="EMBL" id="JBHUDJ010000002">
    <property type="protein sequence ID" value="MFD1586503.1"/>
    <property type="molecule type" value="Genomic_DNA"/>
</dbReference>
<sequence>MDATVWAVGMAVAISAHFLYRGWKYEESLTSGGGTYATARTESRDGELIDPATVDTVRCRKCGRPNESEYQFCRRCTTPLPEQPFAAPCD</sequence>
<organism evidence="2 3">
    <name type="scientific">Halorientalis brevis</name>
    <dbReference type="NCBI Taxonomy" id="1126241"/>
    <lineage>
        <taxon>Archaea</taxon>
        <taxon>Methanobacteriati</taxon>
        <taxon>Methanobacteriota</taxon>
        <taxon>Stenosarchaea group</taxon>
        <taxon>Halobacteria</taxon>
        <taxon>Halobacteriales</taxon>
        <taxon>Haloarculaceae</taxon>
        <taxon>Halorientalis</taxon>
    </lineage>
</organism>
<name>A0ABD6C9L9_9EURY</name>
<protein>
    <recommendedName>
        <fullName evidence="1">DUF7577 domain-containing protein</fullName>
    </recommendedName>
</protein>
<dbReference type="Proteomes" id="UP001597119">
    <property type="component" value="Unassembled WGS sequence"/>
</dbReference>
<dbReference type="InterPro" id="IPR055999">
    <property type="entry name" value="DUF7577"/>
</dbReference>
<comment type="caution">
    <text evidence="2">The sequence shown here is derived from an EMBL/GenBank/DDBJ whole genome shotgun (WGS) entry which is preliminary data.</text>
</comment>
<keyword evidence="3" id="KW-1185">Reference proteome</keyword>
<dbReference type="AlphaFoldDB" id="A0ABD6C9L9"/>
<evidence type="ECO:0000313" key="3">
    <source>
        <dbReference type="Proteomes" id="UP001597119"/>
    </source>
</evidence>
<accession>A0ABD6C9L9</accession>
<proteinExistence type="predicted"/>